<evidence type="ECO:0000313" key="1">
    <source>
        <dbReference type="EMBL" id="KAJ3551264.1"/>
    </source>
</evidence>
<organism evidence="1 2">
    <name type="scientific">Phlebia brevispora</name>
    <dbReference type="NCBI Taxonomy" id="194682"/>
    <lineage>
        <taxon>Eukaryota</taxon>
        <taxon>Fungi</taxon>
        <taxon>Dikarya</taxon>
        <taxon>Basidiomycota</taxon>
        <taxon>Agaricomycotina</taxon>
        <taxon>Agaricomycetes</taxon>
        <taxon>Polyporales</taxon>
        <taxon>Meruliaceae</taxon>
        <taxon>Phlebia</taxon>
    </lineage>
</organism>
<accession>A0ACC1T233</accession>
<sequence>MFTRTRPPHIAFPFAFDQNEAIRIGGWYKFRGFPTKPLKSLCPVFLPWLGVQPEQPTRIAAAYLPGWIVDADVGVKIWSMRGEEESKRQGVIARFKNSYMPGFAYDPLSQLSIKDRNDRSDVPFNTVPWSPDLQRQHGLDIACLPYTMTPFSLVDAARSLSYSDAGITDIRFDPTSVESIFCAAYPVLVPVYILQYDASPFQDMAENVNVMIHASELHGARGAVENMLLKVPGIEVDDDSLWSMFKCDLLHIDRHAMFAFPVATFANLQRLLVLPKNSRRDNLIEFWINLLGSRTHAFEKYQAFEQEQRVKAAGSSEIDWNDLRIRQYIEEEVQAVSTYMGLGAEYALLQSMASTLEHVSGKVVTVSINTTRSKSAADSPRTGIQVGQTDEVVKDIMARMKQVMARRQEAKPQWLKDYDAQQQGQGQNTSTNETEGPASATEEDSTTEKKAPEAKTEETEETGQSSEAAGEKKSEVQAAKEEKKPEEQSARKEQKLEEQSAEEEKKSEEGSKDSETKLKP</sequence>
<evidence type="ECO:0000313" key="2">
    <source>
        <dbReference type="Proteomes" id="UP001148662"/>
    </source>
</evidence>
<keyword evidence="2" id="KW-1185">Reference proteome</keyword>
<dbReference type="EMBL" id="JANHOG010000827">
    <property type="protein sequence ID" value="KAJ3551264.1"/>
    <property type="molecule type" value="Genomic_DNA"/>
</dbReference>
<gene>
    <name evidence="1" type="ORF">NM688_g4802</name>
</gene>
<reference evidence="1" key="1">
    <citation type="submission" date="2022-07" db="EMBL/GenBank/DDBJ databases">
        <title>Genome Sequence of Phlebia brevispora.</title>
        <authorList>
            <person name="Buettner E."/>
        </authorList>
    </citation>
    <scope>NUCLEOTIDE SEQUENCE</scope>
    <source>
        <strain evidence="1">MPL23</strain>
    </source>
</reference>
<dbReference type="Proteomes" id="UP001148662">
    <property type="component" value="Unassembled WGS sequence"/>
</dbReference>
<comment type="caution">
    <text evidence="1">The sequence shown here is derived from an EMBL/GenBank/DDBJ whole genome shotgun (WGS) entry which is preliminary data.</text>
</comment>
<protein>
    <submittedName>
        <fullName evidence="1">Uncharacterized protein</fullName>
    </submittedName>
</protein>
<name>A0ACC1T233_9APHY</name>
<proteinExistence type="predicted"/>